<dbReference type="AlphaFoldDB" id="A0A4Z0R365"/>
<dbReference type="EMBL" id="SPQQ01000008">
    <property type="protein sequence ID" value="TGE36437.1"/>
    <property type="molecule type" value="Genomic_DNA"/>
</dbReference>
<protein>
    <submittedName>
        <fullName evidence="1">Transposase</fullName>
    </submittedName>
</protein>
<dbReference type="Proteomes" id="UP000298460">
    <property type="component" value="Unassembled WGS sequence"/>
</dbReference>
<organism evidence="1 2">
    <name type="scientific">Desulfosporosinus fructosivorans</name>
    <dbReference type="NCBI Taxonomy" id="2018669"/>
    <lineage>
        <taxon>Bacteria</taxon>
        <taxon>Bacillati</taxon>
        <taxon>Bacillota</taxon>
        <taxon>Clostridia</taxon>
        <taxon>Eubacteriales</taxon>
        <taxon>Desulfitobacteriaceae</taxon>
        <taxon>Desulfosporosinus</taxon>
    </lineage>
</organism>
<evidence type="ECO:0000313" key="1">
    <source>
        <dbReference type="EMBL" id="TGE36437.1"/>
    </source>
</evidence>
<keyword evidence="2" id="KW-1185">Reference proteome</keyword>
<reference evidence="1 2" key="1">
    <citation type="submission" date="2019-03" db="EMBL/GenBank/DDBJ databases">
        <title>Draft Genome Sequence of Desulfosporosinus fructosivorans Strain 63.6F, Isolated from Marine Sediment in the Baltic Sea.</title>
        <authorList>
            <person name="Hausmann B."/>
            <person name="Vandieken V."/>
            <person name="Pjevac P."/>
            <person name="Schreck K."/>
            <person name="Herbold C.W."/>
            <person name="Loy A."/>
        </authorList>
    </citation>
    <scope>NUCLEOTIDE SEQUENCE [LARGE SCALE GENOMIC DNA]</scope>
    <source>
        <strain evidence="1 2">63.6F</strain>
    </source>
</reference>
<gene>
    <name evidence="1" type="ORF">E4K67_20380</name>
</gene>
<name>A0A4Z0R365_9FIRM</name>
<evidence type="ECO:0000313" key="2">
    <source>
        <dbReference type="Proteomes" id="UP000298460"/>
    </source>
</evidence>
<accession>A0A4Z0R365</accession>
<sequence length="105" mass="12473">MVLRPVYHRKEERIRAHVLLCWLSPLLVRIAEVNTKETWPQLRSELEGMHLIEYESTDGKVYQRTEITEGQKRILFLLKISEPAKILDINLFRGSKRRQTSKETI</sequence>
<comment type="caution">
    <text evidence="1">The sequence shown here is derived from an EMBL/GenBank/DDBJ whole genome shotgun (WGS) entry which is preliminary data.</text>
</comment>
<proteinExistence type="predicted"/>